<proteinExistence type="predicted"/>
<protein>
    <submittedName>
        <fullName evidence="1">Uncharacterized protein</fullName>
    </submittedName>
</protein>
<gene>
    <name evidence="1" type="ORF">E2C01_021580</name>
</gene>
<dbReference type="EMBL" id="VSRR010001902">
    <property type="protein sequence ID" value="MPC28377.1"/>
    <property type="molecule type" value="Genomic_DNA"/>
</dbReference>
<comment type="caution">
    <text evidence="1">The sequence shown here is derived from an EMBL/GenBank/DDBJ whole genome shotgun (WGS) entry which is preliminary data.</text>
</comment>
<reference evidence="1 2" key="1">
    <citation type="submission" date="2019-05" db="EMBL/GenBank/DDBJ databases">
        <title>Another draft genome of Portunus trituberculatus and its Hox gene families provides insights of decapod evolution.</title>
        <authorList>
            <person name="Jeong J.-H."/>
            <person name="Song I."/>
            <person name="Kim S."/>
            <person name="Choi T."/>
            <person name="Kim D."/>
            <person name="Ryu S."/>
            <person name="Kim W."/>
        </authorList>
    </citation>
    <scope>NUCLEOTIDE SEQUENCE [LARGE SCALE GENOMIC DNA]</scope>
    <source>
        <tissue evidence="1">Muscle</tissue>
    </source>
</reference>
<dbReference type="AlphaFoldDB" id="A0A5B7E4V6"/>
<accession>A0A5B7E4V6</accession>
<evidence type="ECO:0000313" key="1">
    <source>
        <dbReference type="EMBL" id="MPC28377.1"/>
    </source>
</evidence>
<organism evidence="1 2">
    <name type="scientific">Portunus trituberculatus</name>
    <name type="common">Swimming crab</name>
    <name type="synonym">Neptunus trituberculatus</name>
    <dbReference type="NCBI Taxonomy" id="210409"/>
    <lineage>
        <taxon>Eukaryota</taxon>
        <taxon>Metazoa</taxon>
        <taxon>Ecdysozoa</taxon>
        <taxon>Arthropoda</taxon>
        <taxon>Crustacea</taxon>
        <taxon>Multicrustacea</taxon>
        <taxon>Malacostraca</taxon>
        <taxon>Eumalacostraca</taxon>
        <taxon>Eucarida</taxon>
        <taxon>Decapoda</taxon>
        <taxon>Pleocyemata</taxon>
        <taxon>Brachyura</taxon>
        <taxon>Eubrachyura</taxon>
        <taxon>Portunoidea</taxon>
        <taxon>Portunidae</taxon>
        <taxon>Portuninae</taxon>
        <taxon>Portunus</taxon>
    </lineage>
</organism>
<sequence>MIAGAGSWVLGAGGEWEWRGSGGNSAVETVGCKSNEARQLKRVWARQEEAEEGVCLMLTRQVKVLIKMNKSEFHKS</sequence>
<evidence type="ECO:0000313" key="2">
    <source>
        <dbReference type="Proteomes" id="UP000324222"/>
    </source>
</evidence>
<dbReference type="Proteomes" id="UP000324222">
    <property type="component" value="Unassembled WGS sequence"/>
</dbReference>
<name>A0A5B7E4V6_PORTR</name>
<keyword evidence="2" id="KW-1185">Reference proteome</keyword>